<evidence type="ECO:0000256" key="1">
    <source>
        <dbReference type="SAM" id="MobiDB-lite"/>
    </source>
</evidence>
<organism evidence="2 3">
    <name type="scientific">Bradyrhizobium zhanjiangense</name>
    <dbReference type="NCBI Taxonomy" id="1325107"/>
    <lineage>
        <taxon>Bacteria</taxon>
        <taxon>Pseudomonadati</taxon>
        <taxon>Pseudomonadota</taxon>
        <taxon>Alphaproteobacteria</taxon>
        <taxon>Hyphomicrobiales</taxon>
        <taxon>Nitrobacteraceae</taxon>
        <taxon>Bradyrhizobium</taxon>
    </lineage>
</organism>
<feature type="region of interest" description="Disordered" evidence="1">
    <location>
        <begin position="111"/>
        <end position="130"/>
    </location>
</feature>
<reference evidence="2 3" key="1">
    <citation type="submission" date="2018-11" db="EMBL/GenBank/DDBJ databases">
        <title>Bradyrhizobium sp. nov., isolated from effective nodules of peanut in China.</title>
        <authorList>
            <person name="Li Y."/>
        </authorList>
    </citation>
    <scope>NUCLEOTIDE SEQUENCE [LARGE SCALE GENOMIC DNA]</scope>
    <source>
        <strain evidence="2 3">CCBAU 51770</strain>
    </source>
</reference>
<dbReference type="AlphaFoldDB" id="A0A4Q0Q7H1"/>
<dbReference type="Proteomes" id="UP000290174">
    <property type="component" value="Unassembled WGS sequence"/>
</dbReference>
<evidence type="ECO:0000313" key="3">
    <source>
        <dbReference type="Proteomes" id="UP000290174"/>
    </source>
</evidence>
<gene>
    <name evidence="2" type="ORF">EAS61_37200</name>
</gene>
<dbReference type="EMBL" id="RKMK01000062">
    <property type="protein sequence ID" value="RXG85109.1"/>
    <property type="molecule type" value="Genomic_DNA"/>
</dbReference>
<proteinExistence type="predicted"/>
<protein>
    <submittedName>
        <fullName evidence="2">Uncharacterized protein</fullName>
    </submittedName>
</protein>
<accession>A0A4Q0Q7H1</accession>
<sequence>MMYAILFVSSISPSYADDILELNRSFIEKYKNRLTISAQYVVDAAHKKPNPGSKDGDMHVAGRAPEIGLATVAEIQNAKSVPAAVDAIHALEGTGQSIALSGVWRIWPEHGGDNSHIQQSGAGSPYEGPTPTNPPHVFEIHPILNLGGQDLSPTLQPIQGFEEKDAEDAFSRYERSTFEIMPSEDRVRMRMRMVGYNYVKFMLKLRKRFHREDDGEFVSAAIYSAKEDEQELLVHDRRVGFVAGTAPDEKQKSLQVGDCMLLLGIPRVDLALVSWRIKHGGDALRWSMPYEIIAVGVYDDAPTQCGE</sequence>
<name>A0A4Q0Q7H1_9BRAD</name>
<comment type="caution">
    <text evidence="2">The sequence shown here is derived from an EMBL/GenBank/DDBJ whole genome shotgun (WGS) entry which is preliminary data.</text>
</comment>
<evidence type="ECO:0000313" key="2">
    <source>
        <dbReference type="EMBL" id="RXG85109.1"/>
    </source>
</evidence>